<feature type="transmembrane region" description="Helical" evidence="1">
    <location>
        <begin position="78"/>
        <end position="101"/>
    </location>
</feature>
<protein>
    <submittedName>
        <fullName evidence="2">Uncharacterized protein</fullName>
    </submittedName>
</protein>
<keyword evidence="1" id="KW-0812">Transmembrane</keyword>
<feature type="transmembrane region" description="Helical" evidence="1">
    <location>
        <begin position="30"/>
        <end position="48"/>
    </location>
</feature>
<accession>A0A0F9JD89</accession>
<keyword evidence="1" id="KW-0472">Membrane</keyword>
<organism evidence="2">
    <name type="scientific">marine sediment metagenome</name>
    <dbReference type="NCBI Taxonomy" id="412755"/>
    <lineage>
        <taxon>unclassified sequences</taxon>
        <taxon>metagenomes</taxon>
        <taxon>ecological metagenomes</taxon>
    </lineage>
</organism>
<name>A0A0F9JD89_9ZZZZ</name>
<reference evidence="2" key="1">
    <citation type="journal article" date="2015" name="Nature">
        <title>Complex archaea that bridge the gap between prokaryotes and eukaryotes.</title>
        <authorList>
            <person name="Spang A."/>
            <person name="Saw J.H."/>
            <person name="Jorgensen S.L."/>
            <person name="Zaremba-Niedzwiedzka K."/>
            <person name="Martijn J."/>
            <person name="Lind A.E."/>
            <person name="van Eijk R."/>
            <person name="Schleper C."/>
            <person name="Guy L."/>
            <person name="Ettema T.J."/>
        </authorList>
    </citation>
    <scope>NUCLEOTIDE SEQUENCE</scope>
</reference>
<proteinExistence type="predicted"/>
<keyword evidence="1" id="KW-1133">Transmembrane helix</keyword>
<dbReference type="EMBL" id="LAZR01016600">
    <property type="protein sequence ID" value="KKM03791.1"/>
    <property type="molecule type" value="Genomic_DNA"/>
</dbReference>
<comment type="caution">
    <text evidence="2">The sequence shown here is derived from an EMBL/GenBank/DDBJ whole genome shotgun (WGS) entry which is preliminary data.</text>
</comment>
<evidence type="ECO:0000256" key="1">
    <source>
        <dbReference type="SAM" id="Phobius"/>
    </source>
</evidence>
<dbReference type="AlphaFoldDB" id="A0A0F9JD89"/>
<gene>
    <name evidence="2" type="ORF">LCGC14_1770860</name>
</gene>
<evidence type="ECO:0000313" key="2">
    <source>
        <dbReference type="EMBL" id="KKM03791.1"/>
    </source>
</evidence>
<sequence length="463" mass="50052">MNTLAHLAALPASLWGSIYAFQTLGEPALGGAMFIVFLAVVALTINALDDDIFMASDRKMLKFKGSDRDSISMSSKGAIMLVVLLFALFTVANINFVLGLVDPGADGDSNETSSPSGLEIITTSSTADLSLLRGCVNAEFLQWLETPDDWNCSNTLTGVTILGSPTAALATWIDLGSVTTLDINGGTINDITSLTVDADLDFTGPQSITTSSSDLTINPVGNIVASSDPLLIQNVSQDTTPGTTTNGQIRVWQDSNAGGVDGRIVFQVGGTTYQLNADSGLTFANRPLNFARDKALFAVGHAQWKLDRVEQADDEFDAFSTLYPKFKLQDRFPEWSMAYLDHLTSQYDIVRTFNQHRGATEEEIPEIPYVPTIAELKAENPWPDPSTHNIPDATINETKSVRTGTNFKVGDPLVMVVDRVTYNATAKENEKVHAVPSTLTDEFLYLLENNPAFLAAVKTLVNP</sequence>